<dbReference type="PANTHER" id="PTHR30441">
    <property type="entry name" value="DUF748 DOMAIN-CONTAINING PROTEIN"/>
    <property type="match status" value="1"/>
</dbReference>
<dbReference type="InterPro" id="IPR052894">
    <property type="entry name" value="AsmA-related"/>
</dbReference>
<gene>
    <name evidence="3" type="ORF">IBL25_13440</name>
</gene>
<sequence length="857" mass="88892">MAVPLPPRRRRGRRALIALAVVVAVPLAGYATLRVLLRGDVLRPRLIAAVHQATGRDLTLSGPIGLKLSLVPTVTLEGVTLSNAPGGSRPEMLTARRVEARLALIPLLSRRLAFEQVTLIEPDLLLERDAQGRGNWVFAPPPPAEAPTPAPSTGTPAAPAAPLQLSVAAIGIQGGRLSWRDAGAARAEVLDIRDLLLRAESPEAPITFEGQLALREVPLAVQGQAGPLPRLLGTTASPENWPLRLTLAAPGVQVVLDGSASRPEAAAGWQASLNATADRADRLAPFLRQPLPPMSGLDIHAELADGGPGGAPRLLRLQAKLASADLSAQVPELHLGSTTLAASDEGPTELEGQVEMRGVSWQAAATLPPVAVLRGSAPWPASLALRGEGVSASAVGTLSGAEGRQLTATVSVQAADTAPLLRSFGLATPLLHDLRLDGRISRDGKRLEVQGLQLQSRDLVLQGDGSLDASGLRPKLVAGLTVPRLNLDALSRAQVQVQPQPAQPSATVPAVPPVPAPPAAPPLPSPPTAATDRLIPALPLPVDWMRTLDAELRLAVGDLKAGRVLYRDQRATMTLADGQMAMAPVSLGIPGGRVALSLHADATATPPRFALSARHEGQGIELQPLLQAYRLPDQSSGQVELEADLAGQGADTRALTGSLNGQFALAMANGQVGNALLDRFLGDLRRMLGSNGGSEGASTPLRCFALRLGLREGVARPEAMLLESGLADVAGSGEIDLGQERLNLRLLPQVRLGSLGLSAPVKISGSFLRPVSRLEQGGAAQAAAGIAGELAARQKNSGVAALGQLAEVLAGRPGLPDCAQQLAVARGGRPGPVPPPETRSEQRRPNAVDVLRGLLGR</sequence>
<evidence type="ECO:0000259" key="2">
    <source>
        <dbReference type="Pfam" id="PF05170"/>
    </source>
</evidence>
<feature type="domain" description="AsmA" evidence="2">
    <location>
        <begin position="18"/>
        <end position="182"/>
    </location>
</feature>
<dbReference type="Proteomes" id="UP000603940">
    <property type="component" value="Unassembled WGS sequence"/>
</dbReference>
<feature type="domain" description="AsmA" evidence="2">
    <location>
        <begin position="466"/>
        <end position="718"/>
    </location>
</feature>
<evidence type="ECO:0000256" key="1">
    <source>
        <dbReference type="SAM" id="MobiDB-lite"/>
    </source>
</evidence>
<feature type="region of interest" description="Disordered" evidence="1">
    <location>
        <begin position="498"/>
        <end position="527"/>
    </location>
</feature>
<reference evidence="3 4" key="1">
    <citation type="journal article" date="2009" name="Int. J. Syst. Evol. Microbiol.">
        <title>Transfer of Teichococcus ludipueritiae and Muricoccus roseus to the genus Roseomonas, as Roseomonas ludipueritiae comb. nov. and Roseomonas rosea comb. nov., respectively, and emended description of the genus Roseomonas.</title>
        <authorList>
            <person name="Sanchez-Porro C."/>
            <person name="Gallego V."/>
            <person name="Busse H.J."/>
            <person name="Kampfer P."/>
            <person name="Ventosa A."/>
        </authorList>
    </citation>
    <scope>NUCLEOTIDE SEQUENCE [LARGE SCALE GENOMIC DNA]</scope>
    <source>
        <strain evidence="3 4">DSM 14915</strain>
    </source>
</reference>
<feature type="region of interest" description="Disordered" evidence="1">
    <location>
        <begin position="825"/>
        <end position="849"/>
    </location>
</feature>
<dbReference type="RefSeq" id="WP_187779058.1">
    <property type="nucleotide sequence ID" value="NZ_JACTUZ010000055.1"/>
</dbReference>
<organism evidence="3 4">
    <name type="scientific">Pseudoroseomonas ludipueritiae</name>
    <dbReference type="NCBI Taxonomy" id="198093"/>
    <lineage>
        <taxon>Bacteria</taxon>
        <taxon>Pseudomonadati</taxon>
        <taxon>Pseudomonadota</taxon>
        <taxon>Alphaproteobacteria</taxon>
        <taxon>Acetobacterales</taxon>
        <taxon>Acetobacteraceae</taxon>
        <taxon>Pseudoroseomonas</taxon>
    </lineage>
</organism>
<dbReference type="EMBL" id="JACTUZ010000055">
    <property type="protein sequence ID" value="MBC9177945.1"/>
    <property type="molecule type" value="Genomic_DNA"/>
</dbReference>
<feature type="compositionally biased region" description="Pro residues" evidence="1">
    <location>
        <begin position="510"/>
        <end position="527"/>
    </location>
</feature>
<comment type="caution">
    <text evidence="3">The sequence shown here is derived from an EMBL/GenBank/DDBJ whole genome shotgun (WGS) entry which is preliminary data.</text>
</comment>
<dbReference type="InterPro" id="IPR007844">
    <property type="entry name" value="AsmA"/>
</dbReference>
<dbReference type="Pfam" id="PF05170">
    <property type="entry name" value="AsmA"/>
    <property type="match status" value="2"/>
</dbReference>
<protein>
    <submittedName>
        <fullName evidence="3">AsmA family protein</fullName>
    </submittedName>
</protein>
<evidence type="ECO:0000313" key="4">
    <source>
        <dbReference type="Proteomes" id="UP000603940"/>
    </source>
</evidence>
<name>A0ABR7R957_9PROT</name>
<dbReference type="PANTHER" id="PTHR30441:SF4">
    <property type="entry name" value="PROTEIN ASMA"/>
    <property type="match status" value="1"/>
</dbReference>
<accession>A0ABR7R957</accession>
<keyword evidence="4" id="KW-1185">Reference proteome</keyword>
<proteinExistence type="predicted"/>
<evidence type="ECO:0000313" key="3">
    <source>
        <dbReference type="EMBL" id="MBC9177945.1"/>
    </source>
</evidence>
<feature type="compositionally biased region" description="Low complexity" evidence="1">
    <location>
        <begin position="498"/>
        <end position="509"/>
    </location>
</feature>